<dbReference type="Pfam" id="PF01326">
    <property type="entry name" value="PPDK_N"/>
    <property type="match status" value="2"/>
</dbReference>
<dbReference type="InterPro" id="IPR013815">
    <property type="entry name" value="ATP_grasp_subdomain_1"/>
</dbReference>
<evidence type="ECO:0000313" key="4">
    <source>
        <dbReference type="EMBL" id="RKO26100.1"/>
    </source>
</evidence>
<dbReference type="InterPro" id="IPR036637">
    <property type="entry name" value="Phosphohistidine_dom_sf"/>
</dbReference>
<dbReference type="EMBL" id="RBNH01000003">
    <property type="protein sequence ID" value="RKO26100.1"/>
    <property type="molecule type" value="Genomic_DNA"/>
</dbReference>
<dbReference type="InterPro" id="IPR051549">
    <property type="entry name" value="PEP_Utilizing_Enz"/>
</dbReference>
<protein>
    <recommendedName>
        <fullName evidence="6">Phosphoenolpyruvate synthase/pyruvate phosphate dikinase</fullName>
    </recommendedName>
</protein>
<dbReference type="AlphaFoldDB" id="A0A3B0G1N8"/>
<feature type="domain" description="Pyruvate phosphate dikinase AMP/ATP-binding" evidence="3">
    <location>
        <begin position="209"/>
        <end position="257"/>
    </location>
</feature>
<gene>
    <name evidence="4" type="ORF">D7Z96_04965</name>
</gene>
<dbReference type="SUPFAM" id="SSF52009">
    <property type="entry name" value="Phosphohistidine domain"/>
    <property type="match status" value="1"/>
</dbReference>
<evidence type="ECO:0008006" key="6">
    <source>
        <dbReference type="Google" id="ProtNLM"/>
    </source>
</evidence>
<dbReference type="GO" id="GO:0005524">
    <property type="term" value="F:ATP binding"/>
    <property type="evidence" value="ECO:0007669"/>
    <property type="project" value="InterPro"/>
</dbReference>
<feature type="domain" description="Pyruvate phosphate dikinase AMP/ATP-binding" evidence="3">
    <location>
        <begin position="93"/>
        <end position="201"/>
    </location>
</feature>
<evidence type="ECO:0000313" key="5">
    <source>
        <dbReference type="Proteomes" id="UP000273159"/>
    </source>
</evidence>
<comment type="caution">
    <text evidence="4">The sequence shown here is derived from an EMBL/GenBank/DDBJ whole genome shotgun (WGS) entry which is preliminary data.</text>
</comment>
<dbReference type="SUPFAM" id="SSF56059">
    <property type="entry name" value="Glutathione synthetase ATP-binding domain-like"/>
    <property type="match status" value="1"/>
</dbReference>
<organism evidence="4 5">
    <name type="scientific">Pseudarthrobacter phenanthrenivorans</name>
    <name type="common">Arthrobacter phenanthrenivorans</name>
    <dbReference type="NCBI Taxonomy" id="361575"/>
    <lineage>
        <taxon>Bacteria</taxon>
        <taxon>Bacillati</taxon>
        <taxon>Actinomycetota</taxon>
        <taxon>Actinomycetes</taxon>
        <taxon>Micrococcales</taxon>
        <taxon>Micrococcaceae</taxon>
        <taxon>Pseudarthrobacter</taxon>
    </lineage>
</organism>
<dbReference type="PANTHER" id="PTHR43615:SF1">
    <property type="entry name" value="PPDK_N DOMAIN-CONTAINING PROTEIN"/>
    <property type="match status" value="1"/>
</dbReference>
<dbReference type="Gene3D" id="3.30.1490.20">
    <property type="entry name" value="ATP-grasp fold, A domain"/>
    <property type="match status" value="1"/>
</dbReference>
<reference evidence="4 5" key="1">
    <citation type="submission" date="2018-10" db="EMBL/GenBank/DDBJ databases">
        <title>Genome-guide identification and characterization of bacteria that degrade polycyclic aromatic hydrocarbons and resist hexavalent chromium simultaneously.</title>
        <authorList>
            <person name="Feng H."/>
        </authorList>
    </citation>
    <scope>NUCLEOTIDE SEQUENCE [LARGE SCALE GENOMIC DNA]</scope>
    <source>
        <strain evidence="4 5">J015</strain>
    </source>
</reference>
<feature type="region of interest" description="Disordered" evidence="1">
    <location>
        <begin position="683"/>
        <end position="704"/>
    </location>
</feature>
<dbReference type="InterPro" id="IPR002192">
    <property type="entry name" value="PPDK_AMP/ATP-bd"/>
</dbReference>
<dbReference type="Gene3D" id="3.50.30.10">
    <property type="entry name" value="Phosphohistidine domain"/>
    <property type="match status" value="1"/>
</dbReference>
<dbReference type="PANTHER" id="PTHR43615">
    <property type="entry name" value="PHOSPHOENOLPYRUVATE SYNTHASE-RELATED"/>
    <property type="match status" value="1"/>
</dbReference>
<feature type="domain" description="PEP-utilising enzyme mobile" evidence="2">
    <location>
        <begin position="725"/>
        <end position="795"/>
    </location>
</feature>
<dbReference type="Gene3D" id="3.30.470.20">
    <property type="entry name" value="ATP-grasp fold, B domain"/>
    <property type="match status" value="2"/>
</dbReference>
<dbReference type="Proteomes" id="UP000273159">
    <property type="component" value="Unassembled WGS sequence"/>
</dbReference>
<evidence type="ECO:0000256" key="1">
    <source>
        <dbReference type="SAM" id="MobiDB-lite"/>
    </source>
</evidence>
<proteinExistence type="predicted"/>
<evidence type="ECO:0000259" key="2">
    <source>
        <dbReference type="Pfam" id="PF00391"/>
    </source>
</evidence>
<dbReference type="Pfam" id="PF00391">
    <property type="entry name" value="PEP-utilizers"/>
    <property type="match status" value="1"/>
</dbReference>
<accession>A0A3B0G1N8</accession>
<evidence type="ECO:0000259" key="3">
    <source>
        <dbReference type="Pfam" id="PF01326"/>
    </source>
</evidence>
<reference evidence="5" key="2">
    <citation type="submission" date="2018-10" db="EMBL/GenBank/DDBJ databases">
        <authorList>
            <person name="Wang Y."/>
            <person name="Wang J."/>
            <person name="Yang X."/>
            <person name="Wang Z."/>
            <person name="Huang Y."/>
        </authorList>
    </citation>
    <scope>NUCLEOTIDE SEQUENCE [LARGE SCALE GENOMIC DNA]</scope>
    <source>
        <strain evidence="5">J015</strain>
    </source>
</reference>
<sequence length="802" mass="87941">MGQGKSPRFQYWYRYPAQPVSPTMVDMKTIATLHDLHPADPALWGRKAAALGRLATTGEFVIPAGIVLSADGAQFTGEELDLTDRSVQDILGDVDLAVRSSSSDEDRMEASFAGKYTTVLGVRGKDALAGAVREVLASAGDAPMGVLIQELVRADAAGVAFSVNPISGDRDQAIVDALPGLGDRLVSGELTPESWTVKKDGVAYTKGEGDVITAEDAKRIADLARDVERLEGSPQDIEWALAGEQLYLLQARPITTLVEPVPVPVVVPHGYWERESTHAPEPVTPMAASVLDIRDGVRQMAERFGLVAQFAFRDIGGWIYMSMLPLGVEPRSDKAPPLPGWALALLLRLIPEGRRRIRSARQQREEDLSMRIVDEWNNHHVHRLRMRIQALRDVDLGALSDGQLAAHLASTREFLAESVPLHFLTSMPHFLETTRLELFCEEHLGWDYPQVLNLVTGTSEMSSEPARELRRLADRGLDPAEKERALEEYRRIYGARALSTEIAEPTFGECPGLIAAQLEALAAESREDPAQEQQRLREETARQARKQLAGEALDTFDTLLDRALRAYPLREHNVFYTLDSPLALVRYAALEAGRRMQRAQSITSADDVFYCTIDEVQTWLDGQHGDLRAQVRRRRGERAWILAHPGPASYGTPPPPPPNTRWLPADVREMTKLMMRLGQRLVAPEGSSQEQTADEGILRGTPASSGTYTGAARIVASEREFSRIRPGDVLVCPTTRSSWSAVFASIGAVVTDAGGALSHPAIIAREHRIPAVVAMGNATKVIRDGAIVTVDGTTGTVHLMQL</sequence>
<name>A0A3B0G1N8_PSEPS</name>
<dbReference type="InterPro" id="IPR008279">
    <property type="entry name" value="PEP-util_enz_mobile_dom"/>
</dbReference>
<dbReference type="GO" id="GO:0016301">
    <property type="term" value="F:kinase activity"/>
    <property type="evidence" value="ECO:0007669"/>
    <property type="project" value="InterPro"/>
</dbReference>